<dbReference type="OrthoDB" id="1055148at2759"/>
<dbReference type="GO" id="GO:0005737">
    <property type="term" value="C:cytoplasm"/>
    <property type="evidence" value="ECO:0007669"/>
    <property type="project" value="TreeGrafter"/>
</dbReference>
<sequence>MIPWTVTVLLCAVLFLVKAAKQIKQDGQYPPTVRSIPFIGGLLWMFTKNMAKNFIDIGKEYGPIARTYMGWKELIVLNSPDSIKEAGKVPAFSGQADLLITRIMKGKGLFWADDAKEQRKFVLKNLKHLDISKELESNIQDEVTGFLERLKSHEPTLPPNDPEAKHLLERLEILAELRNPIMRLCFYFPSLADWFPSSLSGKSFIENLVSDVYKMVERYSEINRKTRTDQFPRNFADAIMDKVDEISDESSVFHSSQEAWIRIVMDMILGAVDTTSSTLEWAMCFLSQHPQVITHGLHNKKRFFHPRKFLRNPHGSGPMGKSRTV</sequence>
<name>A0A8J2KFN1_9HEXA</name>
<comment type="similarity">
    <text evidence="1">Belongs to the cytochrome P450 family.</text>
</comment>
<dbReference type="InterPro" id="IPR001128">
    <property type="entry name" value="Cyt_P450"/>
</dbReference>
<dbReference type="GO" id="GO:0005506">
    <property type="term" value="F:iron ion binding"/>
    <property type="evidence" value="ECO:0007669"/>
    <property type="project" value="InterPro"/>
</dbReference>
<dbReference type="EMBL" id="CAJVCH010289591">
    <property type="protein sequence ID" value="CAG7785121.1"/>
    <property type="molecule type" value="Genomic_DNA"/>
</dbReference>
<feature type="signal peptide" evidence="4">
    <location>
        <begin position="1"/>
        <end position="19"/>
    </location>
</feature>
<reference evidence="5" key="1">
    <citation type="submission" date="2021-06" db="EMBL/GenBank/DDBJ databases">
        <authorList>
            <person name="Hodson N. C."/>
            <person name="Mongue J. A."/>
            <person name="Jaron S. K."/>
        </authorList>
    </citation>
    <scope>NUCLEOTIDE SEQUENCE</scope>
</reference>
<dbReference type="AlphaFoldDB" id="A0A8J2KFN1"/>
<dbReference type="GO" id="GO:0006805">
    <property type="term" value="P:xenobiotic metabolic process"/>
    <property type="evidence" value="ECO:0007669"/>
    <property type="project" value="TreeGrafter"/>
</dbReference>
<evidence type="ECO:0000256" key="4">
    <source>
        <dbReference type="SAM" id="SignalP"/>
    </source>
</evidence>
<proteinExistence type="inferred from homology"/>
<evidence type="ECO:0008006" key="7">
    <source>
        <dbReference type="Google" id="ProtNLM"/>
    </source>
</evidence>
<organism evidence="5 6">
    <name type="scientific">Allacma fusca</name>
    <dbReference type="NCBI Taxonomy" id="39272"/>
    <lineage>
        <taxon>Eukaryota</taxon>
        <taxon>Metazoa</taxon>
        <taxon>Ecdysozoa</taxon>
        <taxon>Arthropoda</taxon>
        <taxon>Hexapoda</taxon>
        <taxon>Collembola</taxon>
        <taxon>Symphypleona</taxon>
        <taxon>Sminthuridae</taxon>
        <taxon>Allacma</taxon>
    </lineage>
</organism>
<comment type="caution">
    <text evidence="5">The sequence shown here is derived from an EMBL/GenBank/DDBJ whole genome shotgun (WGS) entry which is preliminary data.</text>
</comment>
<dbReference type="GO" id="GO:0008395">
    <property type="term" value="F:steroid hydroxylase activity"/>
    <property type="evidence" value="ECO:0007669"/>
    <property type="project" value="TreeGrafter"/>
</dbReference>
<evidence type="ECO:0000313" key="5">
    <source>
        <dbReference type="EMBL" id="CAG7785121.1"/>
    </source>
</evidence>
<dbReference type="GO" id="GO:0016712">
    <property type="term" value="F:oxidoreductase activity, acting on paired donors, with incorporation or reduction of molecular oxygen, reduced flavin or flavoprotein as one donor, and incorporation of one atom of oxygen"/>
    <property type="evidence" value="ECO:0007669"/>
    <property type="project" value="TreeGrafter"/>
</dbReference>
<dbReference type="GO" id="GO:0020037">
    <property type="term" value="F:heme binding"/>
    <property type="evidence" value="ECO:0007669"/>
    <property type="project" value="InterPro"/>
</dbReference>
<accession>A0A8J2KFN1</accession>
<dbReference type="PANTHER" id="PTHR24300:SF403">
    <property type="entry name" value="CYTOCHROME P450 306A1"/>
    <property type="match status" value="1"/>
</dbReference>
<dbReference type="PANTHER" id="PTHR24300">
    <property type="entry name" value="CYTOCHROME P450 508A4-RELATED"/>
    <property type="match status" value="1"/>
</dbReference>
<keyword evidence="6" id="KW-1185">Reference proteome</keyword>
<gene>
    <name evidence="5" type="ORF">AFUS01_LOCUS23765</name>
</gene>
<dbReference type="GO" id="GO:0006082">
    <property type="term" value="P:organic acid metabolic process"/>
    <property type="evidence" value="ECO:0007669"/>
    <property type="project" value="TreeGrafter"/>
</dbReference>
<keyword evidence="4" id="KW-0732">Signal</keyword>
<protein>
    <recommendedName>
        <fullName evidence="7">Cytochrome P450</fullName>
    </recommendedName>
</protein>
<keyword evidence="3" id="KW-0408">Iron</keyword>
<dbReference type="Pfam" id="PF00067">
    <property type="entry name" value="p450"/>
    <property type="match status" value="2"/>
</dbReference>
<keyword evidence="2" id="KW-0479">Metal-binding</keyword>
<evidence type="ECO:0000313" key="6">
    <source>
        <dbReference type="Proteomes" id="UP000708208"/>
    </source>
</evidence>
<evidence type="ECO:0000256" key="2">
    <source>
        <dbReference type="ARBA" id="ARBA00022723"/>
    </source>
</evidence>
<feature type="chain" id="PRO_5035329026" description="Cytochrome P450" evidence="4">
    <location>
        <begin position="20"/>
        <end position="325"/>
    </location>
</feature>
<dbReference type="InterPro" id="IPR050182">
    <property type="entry name" value="Cytochrome_P450_fam2"/>
</dbReference>
<dbReference type="Proteomes" id="UP000708208">
    <property type="component" value="Unassembled WGS sequence"/>
</dbReference>
<evidence type="ECO:0000256" key="3">
    <source>
        <dbReference type="ARBA" id="ARBA00023004"/>
    </source>
</evidence>
<evidence type="ECO:0000256" key="1">
    <source>
        <dbReference type="ARBA" id="ARBA00010617"/>
    </source>
</evidence>